<dbReference type="KEGG" id="dpx:DAPPUDRAFT_255265"/>
<evidence type="ECO:0000313" key="4">
    <source>
        <dbReference type="Proteomes" id="UP000000305"/>
    </source>
</evidence>
<evidence type="ECO:0000313" key="3">
    <source>
        <dbReference type="EMBL" id="EFX71825.1"/>
    </source>
</evidence>
<organism evidence="3 4">
    <name type="scientific">Daphnia pulex</name>
    <name type="common">Water flea</name>
    <dbReference type="NCBI Taxonomy" id="6669"/>
    <lineage>
        <taxon>Eukaryota</taxon>
        <taxon>Metazoa</taxon>
        <taxon>Ecdysozoa</taxon>
        <taxon>Arthropoda</taxon>
        <taxon>Crustacea</taxon>
        <taxon>Branchiopoda</taxon>
        <taxon>Diplostraca</taxon>
        <taxon>Cladocera</taxon>
        <taxon>Anomopoda</taxon>
        <taxon>Daphniidae</taxon>
        <taxon>Daphnia</taxon>
    </lineage>
</organism>
<dbReference type="EMBL" id="GL732606">
    <property type="protein sequence ID" value="EFX71825.1"/>
    <property type="molecule type" value="Genomic_DNA"/>
</dbReference>
<evidence type="ECO:0000256" key="1">
    <source>
        <dbReference type="SAM" id="Coils"/>
    </source>
</evidence>
<feature type="coiled-coil region" evidence="1">
    <location>
        <begin position="288"/>
        <end position="315"/>
    </location>
</feature>
<feature type="compositionally biased region" description="Basic and acidic residues" evidence="2">
    <location>
        <begin position="147"/>
        <end position="156"/>
    </location>
</feature>
<evidence type="ECO:0000256" key="2">
    <source>
        <dbReference type="SAM" id="MobiDB-lite"/>
    </source>
</evidence>
<dbReference type="Proteomes" id="UP000000305">
    <property type="component" value="Unassembled WGS sequence"/>
</dbReference>
<dbReference type="AlphaFoldDB" id="E9H8W0"/>
<proteinExistence type="predicted"/>
<keyword evidence="4" id="KW-1185">Reference proteome</keyword>
<accession>E9H8W0</accession>
<protein>
    <submittedName>
        <fullName evidence="3">Uncharacterized protein</fullName>
    </submittedName>
</protein>
<dbReference type="InParanoid" id="E9H8W0"/>
<dbReference type="HOGENOM" id="CLU_624482_0_0_1"/>
<feature type="region of interest" description="Disordered" evidence="2">
    <location>
        <begin position="136"/>
        <end position="156"/>
    </location>
</feature>
<reference evidence="3 4" key="1">
    <citation type="journal article" date="2011" name="Science">
        <title>The ecoresponsive genome of Daphnia pulex.</title>
        <authorList>
            <person name="Colbourne J.K."/>
            <person name="Pfrender M.E."/>
            <person name="Gilbert D."/>
            <person name="Thomas W.K."/>
            <person name="Tucker A."/>
            <person name="Oakley T.H."/>
            <person name="Tokishita S."/>
            <person name="Aerts A."/>
            <person name="Arnold G.J."/>
            <person name="Basu M.K."/>
            <person name="Bauer D.J."/>
            <person name="Caceres C.E."/>
            <person name="Carmel L."/>
            <person name="Casola C."/>
            <person name="Choi J.H."/>
            <person name="Detter J.C."/>
            <person name="Dong Q."/>
            <person name="Dusheyko S."/>
            <person name="Eads B.D."/>
            <person name="Frohlich T."/>
            <person name="Geiler-Samerotte K.A."/>
            <person name="Gerlach D."/>
            <person name="Hatcher P."/>
            <person name="Jogdeo S."/>
            <person name="Krijgsveld J."/>
            <person name="Kriventseva E.V."/>
            <person name="Kultz D."/>
            <person name="Laforsch C."/>
            <person name="Lindquist E."/>
            <person name="Lopez J."/>
            <person name="Manak J.R."/>
            <person name="Muller J."/>
            <person name="Pangilinan J."/>
            <person name="Patwardhan R.P."/>
            <person name="Pitluck S."/>
            <person name="Pritham E.J."/>
            <person name="Rechtsteiner A."/>
            <person name="Rho M."/>
            <person name="Rogozin I.B."/>
            <person name="Sakarya O."/>
            <person name="Salamov A."/>
            <person name="Schaack S."/>
            <person name="Shapiro H."/>
            <person name="Shiga Y."/>
            <person name="Skalitzky C."/>
            <person name="Smith Z."/>
            <person name="Souvorov A."/>
            <person name="Sung W."/>
            <person name="Tang Z."/>
            <person name="Tsuchiya D."/>
            <person name="Tu H."/>
            <person name="Vos H."/>
            <person name="Wang M."/>
            <person name="Wolf Y.I."/>
            <person name="Yamagata H."/>
            <person name="Yamada T."/>
            <person name="Ye Y."/>
            <person name="Shaw J.R."/>
            <person name="Andrews J."/>
            <person name="Crease T.J."/>
            <person name="Tang H."/>
            <person name="Lucas S.M."/>
            <person name="Robertson H.M."/>
            <person name="Bork P."/>
            <person name="Koonin E.V."/>
            <person name="Zdobnov E.M."/>
            <person name="Grigoriev I.V."/>
            <person name="Lynch M."/>
            <person name="Boore J.L."/>
        </authorList>
    </citation>
    <scope>NUCLEOTIDE SEQUENCE [LARGE SCALE GENOMIC DNA]</scope>
</reference>
<gene>
    <name evidence="3" type="ORF">DAPPUDRAFT_255265</name>
</gene>
<keyword evidence="1" id="KW-0175">Coiled coil</keyword>
<name>E9H8W0_DAPPU</name>
<sequence>MDALVNAITTTIVISQSAPTVERVPSRLLRLRRRRFLAQYHRGASSICLAEWVSRFQADHPSVHKRFKECMGTLAAQAYVQAFHHRTHNRDLLQRRPNIKTQTTVVMELDQGRRPVPLMESATVAMLLPKKSYTTRFPSTTSRLRPRSSDDPNRNKVEFNHVDDQAGHSCLLGLGPAPSPSSHPHTLGGTFSEWSARRPNLYKGPSSAAIGYRTSSFSTGHSAYVIACTPPSTTAGLSTSVLVGPRTSVLAGSMTHASVGPPISVPAGHLAFVPAGPSYSIAVENLEGKEEENDRDNKEDKAEDVSREIEFLSTLNPATLVAVYGRDGVPAEQLVTDFENVIVLDADGVANTVVHVDVARTLIELKSDVKSLIEMVFNLEITARASLDQKAGNQPSVNAAALFDFDLPVETNEALCELETNLHNNPALATELKALLSLV</sequence>